<name>A0A0L8GFY4_OCTBM</name>
<reference evidence="1" key="1">
    <citation type="submission" date="2015-07" db="EMBL/GenBank/DDBJ databases">
        <title>MeaNS - Measles Nucleotide Surveillance Program.</title>
        <authorList>
            <person name="Tran T."/>
            <person name="Druce J."/>
        </authorList>
    </citation>
    <scope>NUCLEOTIDE SEQUENCE</scope>
    <source>
        <strain evidence="1">UCB-OBI-ISO-001</strain>
        <tissue evidence="1">Gonad</tissue>
    </source>
</reference>
<protein>
    <submittedName>
        <fullName evidence="1">Uncharacterized protein</fullName>
    </submittedName>
</protein>
<gene>
    <name evidence="1" type="ORF">OCBIM_22034747mg</name>
</gene>
<organism evidence="1">
    <name type="scientific">Octopus bimaculoides</name>
    <name type="common">California two-spotted octopus</name>
    <dbReference type="NCBI Taxonomy" id="37653"/>
    <lineage>
        <taxon>Eukaryota</taxon>
        <taxon>Metazoa</taxon>
        <taxon>Spiralia</taxon>
        <taxon>Lophotrochozoa</taxon>
        <taxon>Mollusca</taxon>
        <taxon>Cephalopoda</taxon>
        <taxon>Coleoidea</taxon>
        <taxon>Octopodiformes</taxon>
        <taxon>Octopoda</taxon>
        <taxon>Incirrata</taxon>
        <taxon>Octopodidae</taxon>
        <taxon>Octopus</taxon>
    </lineage>
</organism>
<accession>A0A0L8GFY4</accession>
<sequence length="76" mass="8668">MESTCDTVVLSTPLLLSHSLSFQQHHLNYLVTAARTAENMGICKSNTIYSFTRKYNSLPCMLSNYFYTCLPVVVWL</sequence>
<proteinExistence type="predicted"/>
<evidence type="ECO:0000313" key="1">
    <source>
        <dbReference type="EMBL" id="KOF75455.1"/>
    </source>
</evidence>
<dbReference type="EMBL" id="KQ422141">
    <property type="protein sequence ID" value="KOF75455.1"/>
    <property type="molecule type" value="Genomic_DNA"/>
</dbReference>
<dbReference type="AlphaFoldDB" id="A0A0L8GFY4"/>